<reference evidence="2" key="1">
    <citation type="journal article" date="2014" name="Int. J. Syst. Evol. Microbiol.">
        <title>Complete genome of a new Firmicutes species belonging to the dominant human colonic microbiota ('Ruminococcus bicirculans') reveals two chromosomes and a selective capacity to utilize plant glucans.</title>
        <authorList>
            <consortium name="NISC Comparative Sequencing Program"/>
            <person name="Wegmann U."/>
            <person name="Louis P."/>
            <person name="Goesmann A."/>
            <person name="Henrissat B."/>
            <person name="Duncan S.H."/>
            <person name="Flint H.J."/>
        </authorList>
    </citation>
    <scope>NUCLEOTIDE SEQUENCE</scope>
    <source>
        <strain evidence="2">CGMCC 1.15644</strain>
    </source>
</reference>
<dbReference type="Proteomes" id="UP000295684">
    <property type="component" value="Unassembled WGS sequence"/>
</dbReference>
<feature type="region of interest" description="Disordered" evidence="1">
    <location>
        <begin position="1"/>
        <end position="90"/>
    </location>
</feature>
<evidence type="ECO:0000256" key="1">
    <source>
        <dbReference type="SAM" id="MobiDB-lite"/>
    </source>
</evidence>
<sequence>MSNKDSNSSPLDEINERKNQEQLNQQALGNTAIDQTEDVSDNHDLLSTPITTGTGGNPAGATPNSLIVHEDKSGEDRYEEGTTGADTEEK</sequence>
<keyword evidence="5" id="KW-1185">Reference proteome</keyword>
<name>A0A4R2HN60_9SPHI</name>
<accession>A0A4R2HN60</accession>
<gene>
    <name evidence="3" type="ORF">EV200_101795</name>
    <name evidence="2" type="ORF">GCM10011413_02790</name>
</gene>
<dbReference type="EMBL" id="SLWO01000001">
    <property type="protein sequence ID" value="TCO31345.1"/>
    <property type="molecule type" value="Genomic_DNA"/>
</dbReference>
<proteinExistence type="predicted"/>
<dbReference type="AlphaFoldDB" id="A0A4R2HN60"/>
<organism evidence="3 4">
    <name type="scientific">Pedobacter psychrotolerans</name>
    <dbReference type="NCBI Taxonomy" id="1843235"/>
    <lineage>
        <taxon>Bacteria</taxon>
        <taxon>Pseudomonadati</taxon>
        <taxon>Bacteroidota</taxon>
        <taxon>Sphingobacteriia</taxon>
        <taxon>Sphingobacteriales</taxon>
        <taxon>Sphingobacteriaceae</taxon>
        <taxon>Pedobacter</taxon>
    </lineage>
</organism>
<feature type="compositionally biased region" description="Polar residues" evidence="1">
    <location>
        <begin position="1"/>
        <end position="10"/>
    </location>
</feature>
<evidence type="ECO:0000313" key="5">
    <source>
        <dbReference type="Proteomes" id="UP000622648"/>
    </source>
</evidence>
<reference evidence="5" key="2">
    <citation type="journal article" date="2019" name="Int. J. Syst. Evol. Microbiol.">
        <title>The Global Catalogue of Microorganisms (GCM) 10K type strain sequencing project: providing services to taxonomists for standard genome sequencing and annotation.</title>
        <authorList>
            <consortium name="The Broad Institute Genomics Platform"/>
            <consortium name="The Broad Institute Genome Sequencing Center for Infectious Disease"/>
            <person name="Wu L."/>
            <person name="Ma J."/>
        </authorList>
    </citation>
    <scope>NUCLEOTIDE SEQUENCE [LARGE SCALE GENOMIC DNA]</scope>
    <source>
        <strain evidence="5">CGMCC 1.15644</strain>
    </source>
</reference>
<evidence type="ECO:0000313" key="4">
    <source>
        <dbReference type="Proteomes" id="UP000295684"/>
    </source>
</evidence>
<dbReference type="Proteomes" id="UP000622648">
    <property type="component" value="Unassembled WGS sequence"/>
</dbReference>
<dbReference type="EMBL" id="BMJO01000001">
    <property type="protein sequence ID" value="GGE40436.1"/>
    <property type="molecule type" value="Genomic_DNA"/>
</dbReference>
<dbReference type="RefSeq" id="WP_132529473.1">
    <property type="nucleotide sequence ID" value="NZ_BMJO01000001.1"/>
</dbReference>
<reference evidence="2" key="4">
    <citation type="submission" date="2024-05" db="EMBL/GenBank/DDBJ databases">
        <authorList>
            <person name="Sun Q."/>
            <person name="Zhou Y."/>
        </authorList>
    </citation>
    <scope>NUCLEOTIDE SEQUENCE</scope>
    <source>
        <strain evidence="2">CGMCC 1.15644</strain>
    </source>
</reference>
<reference evidence="3 4" key="3">
    <citation type="submission" date="2019-03" db="EMBL/GenBank/DDBJ databases">
        <title>Genomic Encyclopedia of Type Strains, Phase IV (KMG-IV): sequencing the most valuable type-strain genomes for metagenomic binning, comparative biology and taxonomic classification.</title>
        <authorList>
            <person name="Goeker M."/>
        </authorList>
    </citation>
    <scope>NUCLEOTIDE SEQUENCE [LARGE SCALE GENOMIC DNA]</scope>
    <source>
        <strain evidence="3 4">DSM 103236</strain>
    </source>
</reference>
<evidence type="ECO:0000313" key="3">
    <source>
        <dbReference type="EMBL" id="TCO31345.1"/>
    </source>
</evidence>
<comment type="caution">
    <text evidence="3">The sequence shown here is derived from an EMBL/GenBank/DDBJ whole genome shotgun (WGS) entry which is preliminary data.</text>
</comment>
<dbReference type="OrthoDB" id="771318at2"/>
<protein>
    <submittedName>
        <fullName evidence="3">Uncharacterized protein</fullName>
    </submittedName>
</protein>
<feature type="compositionally biased region" description="Basic and acidic residues" evidence="1">
    <location>
        <begin position="68"/>
        <end position="80"/>
    </location>
</feature>
<evidence type="ECO:0000313" key="2">
    <source>
        <dbReference type="EMBL" id="GGE40436.1"/>
    </source>
</evidence>
<feature type="compositionally biased region" description="Polar residues" evidence="1">
    <location>
        <begin position="21"/>
        <end position="34"/>
    </location>
</feature>